<evidence type="ECO:0000256" key="14">
    <source>
        <dbReference type="ARBA" id="ARBA00023075"/>
    </source>
</evidence>
<gene>
    <name evidence="20" type="primary">ND2</name>
</gene>
<feature type="transmembrane region" description="Helical" evidence="18">
    <location>
        <begin position="57"/>
        <end position="79"/>
    </location>
</feature>
<feature type="domain" description="NADH:quinone oxidoreductase/Mrp antiporter transmembrane" evidence="19">
    <location>
        <begin position="24"/>
        <end position="82"/>
    </location>
</feature>
<sequence>MLTNPKNMMFLLTLTGGTMISMSATSWYGAWIGLEINLLSFIPLISKINNQRTTEAALKYFLVQALASSMIMFSLLSMIMMNFKIQYIILNSALLLKMGAAPFHIWLPEVMEGMEWINCILLMTIQKLAPTTLLSYSISQTNFLMNTSIILSALIGAFGGLNQTSMRKIMAFSSINHLSWIIISMKISDSAWMTYLTAYIMLTTASSLMFLTYKLYYLTQLFTSNTTPIPKMALFTSLLSLGGLPPFLGFMPKWLIITKMTEVMNIIMISTMIMMSLLTLYYYLRISMSALTLNYNNSIQPLMINNKHEHIISMIIIIMSIFGLILSYPMIMMF</sequence>
<evidence type="ECO:0000256" key="3">
    <source>
        <dbReference type="ARBA" id="ARBA00007012"/>
    </source>
</evidence>
<dbReference type="PANTHER" id="PTHR46552">
    <property type="entry name" value="NADH-UBIQUINONE OXIDOREDUCTASE CHAIN 2"/>
    <property type="match status" value="1"/>
</dbReference>
<evidence type="ECO:0000256" key="6">
    <source>
        <dbReference type="ARBA" id="ARBA00022448"/>
    </source>
</evidence>
<feature type="transmembrane region" description="Helical" evidence="18">
    <location>
        <begin position="311"/>
        <end position="331"/>
    </location>
</feature>
<dbReference type="PANTHER" id="PTHR46552:SF1">
    <property type="entry name" value="NADH-UBIQUINONE OXIDOREDUCTASE CHAIN 2"/>
    <property type="match status" value="1"/>
</dbReference>
<comment type="subcellular location">
    <subcellularLocation>
        <location evidence="2 18">Mitochondrion inner membrane</location>
        <topology evidence="2 18">Multi-pass membrane protein</topology>
    </subcellularLocation>
</comment>
<dbReference type="GO" id="GO:0006120">
    <property type="term" value="P:mitochondrial electron transport, NADH to ubiquinone"/>
    <property type="evidence" value="ECO:0007669"/>
    <property type="project" value="InterPro"/>
</dbReference>
<dbReference type="GeneID" id="63359029"/>
<keyword evidence="13 18" id="KW-0520">NAD</keyword>
<evidence type="ECO:0000256" key="13">
    <source>
        <dbReference type="ARBA" id="ARBA00023027"/>
    </source>
</evidence>
<dbReference type="GO" id="GO:0008137">
    <property type="term" value="F:NADH dehydrogenase (ubiquinone) activity"/>
    <property type="evidence" value="ECO:0007669"/>
    <property type="project" value="UniProtKB-EC"/>
</dbReference>
<evidence type="ECO:0000313" key="20">
    <source>
        <dbReference type="EMBL" id="QOL10501.1"/>
    </source>
</evidence>
<keyword evidence="7 18" id="KW-0679">Respiratory chain</keyword>
<evidence type="ECO:0000259" key="19">
    <source>
        <dbReference type="Pfam" id="PF00361"/>
    </source>
</evidence>
<dbReference type="GO" id="GO:0005743">
    <property type="term" value="C:mitochondrial inner membrane"/>
    <property type="evidence" value="ECO:0007669"/>
    <property type="project" value="UniProtKB-SubCell"/>
</dbReference>
<evidence type="ECO:0000256" key="10">
    <source>
        <dbReference type="ARBA" id="ARBA00022967"/>
    </source>
</evidence>
<keyword evidence="15 18" id="KW-0496">Mitochondrion</keyword>
<evidence type="ECO:0000256" key="7">
    <source>
        <dbReference type="ARBA" id="ARBA00022660"/>
    </source>
</evidence>
<evidence type="ECO:0000256" key="15">
    <source>
        <dbReference type="ARBA" id="ARBA00023128"/>
    </source>
</evidence>
<feature type="transmembrane region" description="Helical" evidence="18">
    <location>
        <begin position="192"/>
        <end position="213"/>
    </location>
</feature>
<keyword evidence="9 18" id="KW-0999">Mitochondrion inner membrane</keyword>
<protein>
    <recommendedName>
        <fullName evidence="5 18">NADH-ubiquinone oxidoreductase chain 2</fullName>
        <ecNumber evidence="4 18">7.1.1.2</ecNumber>
    </recommendedName>
</protein>
<feature type="transmembrane region" description="Helical" evidence="18">
    <location>
        <begin position="143"/>
        <end position="161"/>
    </location>
</feature>
<dbReference type="EMBL" id="MT982147">
    <property type="protein sequence ID" value="QOL10501.1"/>
    <property type="molecule type" value="Genomic_DNA"/>
</dbReference>
<feature type="transmembrane region" description="Helical" evidence="18">
    <location>
        <begin position="85"/>
        <end position="107"/>
    </location>
</feature>
<feature type="transmembrane region" description="Helical" evidence="18">
    <location>
        <begin position="20"/>
        <end position="45"/>
    </location>
</feature>
<name>A0A7L9R568_9INSE</name>
<dbReference type="AlphaFoldDB" id="A0A7L9R568"/>
<evidence type="ECO:0000256" key="9">
    <source>
        <dbReference type="ARBA" id="ARBA00022792"/>
    </source>
</evidence>
<comment type="catalytic activity">
    <reaction evidence="17 18">
        <text>a ubiquinone + NADH + 5 H(+)(in) = a ubiquinol + NAD(+) + 4 H(+)(out)</text>
        <dbReference type="Rhea" id="RHEA:29091"/>
        <dbReference type="Rhea" id="RHEA-COMP:9565"/>
        <dbReference type="Rhea" id="RHEA-COMP:9566"/>
        <dbReference type="ChEBI" id="CHEBI:15378"/>
        <dbReference type="ChEBI" id="CHEBI:16389"/>
        <dbReference type="ChEBI" id="CHEBI:17976"/>
        <dbReference type="ChEBI" id="CHEBI:57540"/>
        <dbReference type="ChEBI" id="CHEBI:57945"/>
        <dbReference type="EC" id="7.1.1.2"/>
    </reaction>
</comment>
<dbReference type="Pfam" id="PF00361">
    <property type="entry name" value="Proton_antipo_M"/>
    <property type="match status" value="2"/>
</dbReference>
<dbReference type="InterPro" id="IPR001750">
    <property type="entry name" value="ND/Mrp_TM"/>
</dbReference>
<dbReference type="PRINTS" id="PR01436">
    <property type="entry name" value="NADHDHGNASE2"/>
</dbReference>
<geneLocation type="mitochondrion" evidence="20"/>
<evidence type="ECO:0000256" key="11">
    <source>
        <dbReference type="ARBA" id="ARBA00022982"/>
    </source>
</evidence>
<evidence type="ECO:0000256" key="8">
    <source>
        <dbReference type="ARBA" id="ARBA00022692"/>
    </source>
</evidence>
<evidence type="ECO:0000256" key="17">
    <source>
        <dbReference type="ARBA" id="ARBA00049551"/>
    </source>
</evidence>
<comment type="function">
    <text evidence="1">Core subunit of the mitochondrial membrane respiratory chain NADH dehydrogenase (Complex I) that is believed to belong to the minimal assembly required for catalysis. Complex I functions in the transfer of electrons from NADH to the respiratory chain. The immediate electron acceptor for the enzyme is believed to be ubiquinone.</text>
</comment>
<evidence type="ECO:0000256" key="1">
    <source>
        <dbReference type="ARBA" id="ARBA00003257"/>
    </source>
</evidence>
<evidence type="ECO:0000256" key="4">
    <source>
        <dbReference type="ARBA" id="ARBA00012944"/>
    </source>
</evidence>
<keyword evidence="14 18" id="KW-0830">Ubiquinone</keyword>
<evidence type="ECO:0000256" key="18">
    <source>
        <dbReference type="RuleBase" id="RU003403"/>
    </source>
</evidence>
<keyword evidence="6" id="KW-0813">Transport</keyword>
<evidence type="ECO:0000256" key="5">
    <source>
        <dbReference type="ARBA" id="ARBA00021008"/>
    </source>
</evidence>
<keyword evidence="10 18" id="KW-1278">Translocase</keyword>
<dbReference type="InterPro" id="IPR050175">
    <property type="entry name" value="Complex_I_Subunit_2"/>
</dbReference>
<keyword evidence="11 18" id="KW-0249">Electron transport</keyword>
<feature type="transmembrane region" description="Helical" evidence="18">
    <location>
        <begin position="263"/>
        <end position="284"/>
    </location>
</feature>
<proteinExistence type="inferred from homology"/>
<feature type="domain" description="NADH:quinone oxidoreductase/Mrp antiporter transmembrane" evidence="19">
    <location>
        <begin position="84"/>
        <end position="279"/>
    </location>
</feature>
<organism evidence="20">
    <name type="scientific">Neoasterolepisma foreli</name>
    <dbReference type="NCBI Taxonomy" id="2779710"/>
    <lineage>
        <taxon>Eukaryota</taxon>
        <taxon>Metazoa</taxon>
        <taxon>Ecdysozoa</taxon>
        <taxon>Arthropoda</taxon>
        <taxon>Hexapoda</taxon>
        <taxon>Insecta</taxon>
        <taxon>Zygentoma</taxon>
        <taxon>Lepismatidae</taxon>
        <taxon>Neoasterolepisma</taxon>
    </lineage>
</organism>
<dbReference type="CTD" id="4536"/>
<keyword evidence="8 18" id="KW-0812">Transmembrane</keyword>
<comment type="function">
    <text evidence="18">Core subunit of the mitochondrial membrane respiratory chain NADH dehydrogenase (Complex I) which catalyzes electron transfer from NADH through the respiratory chain, using ubiquinone as an electron acceptor. Essential for the catalytic activity and assembly of complex I.</text>
</comment>
<feature type="transmembrane region" description="Helical" evidence="18">
    <location>
        <begin position="233"/>
        <end position="251"/>
    </location>
</feature>
<evidence type="ECO:0000256" key="2">
    <source>
        <dbReference type="ARBA" id="ARBA00004448"/>
    </source>
</evidence>
<evidence type="ECO:0000256" key="16">
    <source>
        <dbReference type="ARBA" id="ARBA00023136"/>
    </source>
</evidence>
<feature type="transmembrane region" description="Helical" evidence="18">
    <location>
        <begin position="119"/>
        <end position="137"/>
    </location>
</feature>
<comment type="similarity">
    <text evidence="3 18">Belongs to the complex I subunit 2 family.</text>
</comment>
<reference evidence="20" key="1">
    <citation type="submission" date="2020-09" db="EMBL/GenBank/DDBJ databases">
        <title>Characterization of the complete mitochondrial genome of Neoasterolepisma foreli (Insecta: Zygentoma, Lepismatidae) and the phylogeny of basal Ectognatha.</title>
        <authorList>
            <person name="Cucini C."/>
            <person name="Carapelli A."/>
            <person name="Gaju-Ricart M."/>
            <person name="Nardi F."/>
        </authorList>
    </citation>
    <scope>NUCLEOTIDE SEQUENCE</scope>
</reference>
<accession>A0A7L9R568</accession>
<keyword evidence="12 18" id="KW-1133">Transmembrane helix</keyword>
<evidence type="ECO:0000256" key="12">
    <source>
        <dbReference type="ARBA" id="ARBA00022989"/>
    </source>
</evidence>
<dbReference type="RefSeq" id="YP_010021573.1">
    <property type="nucleotide sequence ID" value="NC_053634.1"/>
</dbReference>
<keyword evidence="16 18" id="KW-0472">Membrane</keyword>
<dbReference type="EC" id="7.1.1.2" evidence="4 18"/>
<dbReference type="InterPro" id="IPR003917">
    <property type="entry name" value="NADH_UbQ_OxRdtase_chain2"/>
</dbReference>